<sequence length="409" mass="47526">MSTVSAEMPAHEVRDYLHRQLEESGFLDVDILACDLDNPIHPLFSKTKWKGVDDSLYAKMTPALQHASLWITDDRVLDWFYHDMTGVVVTTCEGVPFLTDNPAFDMQTNRGRETVRNLWLEKLDDLEKAIVFHLAEEKEEIAPTAVFGTCFSFAEEAKAWLEERRSLDMRHMSNIATYGLERTSHGVKRTFQEQVKPYVGISNLFRTFLECVSPSDGDIDRMQMIEMINCWFVLATTICHELAHAVGNFPIFRCFDLKLFRYVEPAHSLKEWNLRLEIESGFSWERFAQGFEATPYLFEHTSQMEYQLYEKTGVSPFRFMDSGYRRRGSTAALMIPPQDVVSWFRKSYWHPNRSSEDVRAPLFRPVEVTVLPLNYFEDSQEQFLVICTFVDEVIGGNRAFIVKPRQVDI</sequence>
<keyword evidence="2" id="KW-1185">Reference proteome</keyword>
<organism evidence="1 2">
    <name type="scientific">Lophiostoma macrostomum CBS 122681</name>
    <dbReference type="NCBI Taxonomy" id="1314788"/>
    <lineage>
        <taxon>Eukaryota</taxon>
        <taxon>Fungi</taxon>
        <taxon>Dikarya</taxon>
        <taxon>Ascomycota</taxon>
        <taxon>Pezizomycotina</taxon>
        <taxon>Dothideomycetes</taxon>
        <taxon>Pleosporomycetidae</taxon>
        <taxon>Pleosporales</taxon>
        <taxon>Lophiostomataceae</taxon>
        <taxon>Lophiostoma</taxon>
    </lineage>
</organism>
<protein>
    <submittedName>
        <fullName evidence="1">Uncharacterized protein</fullName>
    </submittedName>
</protein>
<dbReference type="EMBL" id="MU004368">
    <property type="protein sequence ID" value="KAF2654192.1"/>
    <property type="molecule type" value="Genomic_DNA"/>
</dbReference>
<name>A0A6A6T3D2_9PLEO</name>
<evidence type="ECO:0000313" key="1">
    <source>
        <dbReference type="EMBL" id="KAF2654192.1"/>
    </source>
</evidence>
<gene>
    <name evidence="1" type="ORF">K491DRAFT_717364</name>
</gene>
<dbReference type="AlphaFoldDB" id="A0A6A6T3D2"/>
<accession>A0A6A6T3D2</accession>
<evidence type="ECO:0000313" key="2">
    <source>
        <dbReference type="Proteomes" id="UP000799324"/>
    </source>
</evidence>
<dbReference type="OrthoDB" id="10254945at2759"/>
<proteinExistence type="predicted"/>
<dbReference type="Proteomes" id="UP000799324">
    <property type="component" value="Unassembled WGS sequence"/>
</dbReference>
<reference evidence="1" key="1">
    <citation type="journal article" date="2020" name="Stud. Mycol.">
        <title>101 Dothideomycetes genomes: a test case for predicting lifestyles and emergence of pathogens.</title>
        <authorList>
            <person name="Haridas S."/>
            <person name="Albert R."/>
            <person name="Binder M."/>
            <person name="Bloem J."/>
            <person name="Labutti K."/>
            <person name="Salamov A."/>
            <person name="Andreopoulos B."/>
            <person name="Baker S."/>
            <person name="Barry K."/>
            <person name="Bills G."/>
            <person name="Bluhm B."/>
            <person name="Cannon C."/>
            <person name="Castanera R."/>
            <person name="Culley D."/>
            <person name="Daum C."/>
            <person name="Ezra D."/>
            <person name="Gonzalez J."/>
            <person name="Henrissat B."/>
            <person name="Kuo A."/>
            <person name="Liang C."/>
            <person name="Lipzen A."/>
            <person name="Lutzoni F."/>
            <person name="Magnuson J."/>
            <person name="Mondo S."/>
            <person name="Nolan M."/>
            <person name="Ohm R."/>
            <person name="Pangilinan J."/>
            <person name="Park H.-J."/>
            <person name="Ramirez L."/>
            <person name="Alfaro M."/>
            <person name="Sun H."/>
            <person name="Tritt A."/>
            <person name="Yoshinaga Y."/>
            <person name="Zwiers L.-H."/>
            <person name="Turgeon B."/>
            <person name="Goodwin S."/>
            <person name="Spatafora J."/>
            <person name="Crous P."/>
            <person name="Grigoriev I."/>
        </authorList>
    </citation>
    <scope>NUCLEOTIDE SEQUENCE</scope>
    <source>
        <strain evidence="1">CBS 122681</strain>
    </source>
</reference>